<dbReference type="FunFam" id="3.40.50.12780:FF:000012">
    <property type="entry name" value="Non-ribosomal peptide synthetase"/>
    <property type="match status" value="6"/>
</dbReference>
<dbReference type="InterPro" id="IPR000873">
    <property type="entry name" value="AMP-dep_synth/lig_dom"/>
</dbReference>
<dbReference type="PROSITE" id="PS00012">
    <property type="entry name" value="PHOSPHOPANTETHEINE"/>
    <property type="match status" value="4"/>
</dbReference>
<dbReference type="InterPro" id="IPR010060">
    <property type="entry name" value="NRPS_synth"/>
</dbReference>
<evidence type="ECO:0000256" key="9">
    <source>
        <dbReference type="ARBA" id="ARBA00023268"/>
    </source>
</evidence>
<sequence length="7739" mass="866588">MGNFTDLYTLTPLQEGMLFHSLYSEGSAYMIQNTAVLTGELDIASFEKAWNKVVQRHSILRTGFLWEEVEKPLQVVFEHVPFTIHQEDWSDHSETEQETMLAAFLQNEKEAGFDLSEAPLMRVTVIKKAEAVHQLVWSFHHLLLDGWSSPIVFQEVLEFYQAYRQGKELRLPQPRPFKDYVSWLRRQDKQAAETFWREFLGEIENPTPLPFESYAKRKQETEKGIRESTKILSRDVTKALSKLARTYKVTINTIVQGAWAILLSRLSGEESVVYGVTGSGRPSDLPGVEQMVGMFINTLPMKATVAPEKTLAHWFKELQEQQSRVRQYEYTSLVDIQGWTDVPRGMPLFESIFVFENYPLGEEAEQEVGFTISHVQHFQEVDNPLTVVGIPGDPFRIKMMYATERFEPAAIERTLDQLERILEAIVDNPEQRLSAISLLSEEEKQHLLFELNQTATHYPADKTVHQLFAETAAKYPERIAVVAGNQQLTYAELEAKANQLAHYLQKQGVETGTFVGICVERSADMLVGLLAILKAGGAYVPLDPAYPKERLDFMLADANVSVLLTQKHLAKMWRSRKRRVVCLDRDRKKWAEESTLSPAADTTKDSLAYVIYTSGSTGTPKGVLVPHRGIVRLVKETNYVTISEEDVFLQASTVSFDAATFEIWGALLNGAKLVLMPPHLPSLDELGEAIQKHNVTTLWLTAGLFSILVDHKAEYLRGVRQLLVGGDVVSVPHVRKVLAMGGITVINGYGPTENTTFTCCHPVTELADEITSFSIGRPISNTTVYVLDKNRQPVPIGVAGELYIGGDGLALGYLNNPELTAERFVDNPFDPQKGSRLYRTGDLVRYLPDGTLDFIGRIDNQVKIRGFRIELGEVEAALSLHPAVNEIVVLARENKQGEKHLTAYVTASAEESLHASDLQAWAKAKLPEFMVPTFYVFLDAMPLTANGKIDRRRLPEPEWDTSALSGEYIAPRNQAEELIANIWSQVLGVEQVGIYDNFFELGGHSLLATRVVSRLREAFGTDLSVRSIFEHPTIAAWSEQATALMVGEKETDGTTIQPVPREGKLPLSFAQQRLWFLDQLMPDNPMYNIPFALRIQGELDVAAWEKSLQTIISRHESLRTTFTDEDGQAVQVIHPQLDWKLAVLDLRELAANEREREVDRLAAAEAAQPFNLRQGPLLRASMIRIDDQAYVFFLNMHHIISDGWSMGVFLRELLAYYEAFRKGEAPTLAEMPIQYADFAAWQREWLAGEVLEQQVAYWKEKLSGAEPLLALPTDRPRPAVQSYAGAVYTTTFSRDLLGKLKVLSKEANATLFMTLLAAFQTLLYRYSGQEDIVVGSPVAGRNRQETEKLIGFFVNTLALRTQLSGELTFTELLARVRETALAAYAHQDVPFEKLVDELQLERSLSYSPLFQVMFVLQNFPLEEAEASDIQLTLLDTERHLTTSKFDLTLTMREQADRLIASFEYSTDLFDRATIERMAEHLQNLLEAVIAEPEEPIGQLAYLSESERHKLIVELNDTATDYPRDKTVAQLFAETAAKYPERIAVVAGDQQLTYAELEAQANQLAHYLQKQGVETGTFVGICVERSADMLVGLLAILKAGGAYVPLDPAYPKERLDFMLADANVSILLTQKHLAKMWRSRKRHVVCLDRDRKNWVEESTLAPAADTSKDSLAYVIYTSGSTGTPKGVLVPHRGIVRLVKETNYVTISEEDVFLQASTVSFDAATFEIWGALLNGAKLVLMPPHLPSLDELGEAIQKHNVTTLWLTAGLFSILVDHKAEYLRGVRQLLVGGDVVSVPHVRKVLAMGGITVINGYGPTENTTFTCCHPVTELADEITSFSIGRPISNTTVYVLDKNRQPVPLGVAGELYISGDGLALGYLNNPELTAERFVDNPFDPQKGSRLYRTGDLVRYLPDGTLEFIGRIDNQVKIRGFRIELGEIETALASHPAVQDAFLLVREDTPGDKRLCAYLVFAEGEAVEPVEMRSYLKNKLPEYMIPSAFVKIDSLPLTPNGKVDRRALPTPEYVGGEATDRYVAPVTELEVMLADIWKSVLGVASVGIHDNFFELGGDSILSIQIVARANQAGIRFTPKQLFENQTIAELLRVVTDANQASGAKWENEQGTVTGNVPLTPIQKWFFEAEQPSLHHWNQSLLLTVQQPVDTAVLERAIESLLSHHDALRMRFTRQDGTWTQQMEGHSDQVPFRSVDLSNLPREEQAARLEEIASEVQASLNITEGPVVQAVYVNLGDSEAGRLLLVVHHLVVDGVSWRILLEDLQHAYEQLANGQDVHFPAKTTSFKMWAEQLVNYANSDELNQEKAYWLRQGSGVSPLPIDHPFEPGQNTEASARQVTFSLSKAETRALLQETLSAYRLQINDVLLAALAKALNRWTGKETLYVHLEGHGREEIMEGADLSRTVGWFTSMYPVQLAFDQTMPWGSLLKTVKEQLRQIPRKGMGYGILYYLSDDDAWREQVQAQAKPEISFNYLGQFDQVMSSDSKFGIAEEARGSNIAPDSIRAHLLDVNSVISGEQLHITWMYSQNIHNESTIEAVARDYMAALREIMAHCRSEEAGGYTPSDFPLSRLDQRALDQYVGKERSIENVYPLTPLQEGMLFHSLYEQTGGDYVVQFSMTMHHLQVDVFQQAWQKVVDRHPILRSSFIWDGVAKPHQIVRKHVPVSVVEKDLRHLPADQQKAEWDAFLEADRRSSFAITEPPLMRWTLFRISDEAYRFIWSFHHVLLDGWSVPLVMKDWFAAYLALADGKDIQLGAVQPFSHYVAWLQRQDLQAAERFWRSHLKGIYAPTQLKMGKAAQPGAVRKAYDERSIRFSAQWTQQLQAFARQHQVTMNTLVQSAWALILGAYSNEADVVFGVTGSGRPADLPGVENMVGLFINTLPIRVTLDPRKTVREWLRELQELQVEIRQYEYTSLVDIQKWSEIERNASLFESIFIFENYPIDESVKEVDHSFRIADVDSVEQTNYPLTVVCGPGEEFLVKIKFDQSRFDGGGIERVLEQMTLLLQSMTANPDQLLADVSMMSERERQQVLVEWNETKVEYPTGLCVHQAFEQQAAKTPDHVALVYKEQELTYAELNQRANQLAHQLLAQGAKPDTLVGICVERSPEMIIGILGVLKAGAAYVPIDPALPQERMAYMLEDSQAGVLLTQQSLVDMLPATNARVICLDGDTRANEPVTNPESGATEQNLAYVMYTSGSTGLPKGVMVEHNSVMNMAYALIEAFRIQPSSRVLQFTSFSFDVSVSEIVMALLAGATLVIEDRESLLPGPELITVLREKRITTVSMVSSVLAALPGADLPDLKTLIVGGEAPSDELVARYAAGRQFFNCYGPTEATVCSTMMLCQPDMKNVPIGRPIANATLYVLDANMKPVPAGVPGELYIGGKGLARGYWNRPELTAERFIAHPFGAEGERLYRTGDLVRYLPDGNLEFLGRIDTQVKIRGYRIELGEIENALSRHAAVQEAVVVAFDQRLAAYLVAAGEDKPAAEELSRYLKETLPDYMIPSGFVWMEAIPLTVNGKVDRRALPAPDWGQRTSQREYVAPRTPTEEMVANIWAQVLSVEQIGIHEDFFERGGHSLLATQAVSRMRHAFGVELPLRTLFDYPTTAAISGQITALLQGENRVDSSPITPVSRDKQLPLSFAQQRLWYLDRLMPDSSVYNIPSAARLYGEMDVEAWERSLQLMIQRHESLRTTFSDIDGEAVQIIHPDIAWKLERIDLRDADNRETEALRLAAEDAKQPFDLQRGPLLRASLISLAEQEYVFLLNIHHIVADGWSMSVFMDELATIYESLRKGETPQLAAMPLQYADYAAWQRQWLQGSVLEQQVTYWKQKLGGAEPLLALPTDRPRPAVQSHNGAMHTITLSAELLTALKALSREEGSTLFMTLLAAFQTLLYRYSGQHDIIVGSPVAGRNRQETESLIGFFVNTLAMRTDMSGDPTFRDLLGKVRETALEAYAHQDLPFEKLVDELALERSLSYSPLFQVMFVLQNIPLGVQTLSDIRIEPFDRGHEGVSAKFDITLTAAELPDGLMATFEYNTDLFDPATIERMAGHFANLLEAITANPLQKITAIPLISDQEREQVLVHWNDTRVPFERETCVHELVARIAREMPNQLAVVSADGQISYAELDARANQVANWLRNQGITSETLVGICVQRSIDMLVGQLAIWKAGGAYVPMDPDYPQERLAFMMADAGMPVVLTQEHLLARLPQETAALLFCLDRDWNVLAKESSEAPVIEMTTTSLAYVIYTSGSTGTPKGVEIEHAALLNLVSWHQRAYNVQAEDRATQIAGTAFDASVWEIWPYLTKGATLYLPSEEIRLVPEKLRDWLAVSEITISFLPTPLAERMLALEWPGHTSLRYMLTGGDKLHDYPPATLPFTLVNQYGPTENAVVATAGIVPPEAGQGSAPSIGRPIDNVQVYVLDEKLQPVPIGVAGELYIAGDSLARGYLNRPELTKERFVANPFSEKTGTRMYRTGDLVRYLPDGNIEFIGRADDQVSIRGFRIELGEIETALYNHPAVKETVVVVREDTPGVKRLIAYVVPTEGQEVRTGDLRSYLKETLPEYMVPAAFVLMNALPLTPNGKVDRRALPAPDLSRSEAAGTFAAPTTELEAKLADIWKSVLGVAEVGIHDNFFELGGDSILSIQVVSRANQAGIRLTPKQLLGNQTIAELAGVAIVTDDTPAAKLSAEQGIVTGDVPLTPIQSWFFASGQPSVHHWNQSLLLTVQQPVDLSVLERTIEVLLAHHDALRMRYAKTEQGWTQRIEGVAESAPFYSVSLAELPDEQQLARLEEIANEVQASLHLMEGPVVQAVYFHLGADQPGRLLLVAHHLVVDGVSWRILLEDLQTAYEQLASGQSVQLPAKTTSFKTWAEQLQKYAASEAIEQEKAYWLSQSSEVSRLPIDHAFDPGQNTEATVKQVTLSLTAEETRALLQDALAPYRLQINDVLLAALAKALHGWTGEKTMAVHLEGHGREELIEGADLSRTVGWFTSMYPVQLAIEPTKPWGELLKAVKEQLRRIPNKGVGYGILRYLSPDEELRTRLGEKAQAEISFNYLGQFDQAVSPESKFGMAQESRGAHLGENALRQHLLDVNSVITGEQLHVTWMYNENIHEESTIQALAASYMEALREIIAHSQSAEAGGYTPSDFPLARMDQRALDKHLGQDRLVENVYPLSPLQGGMLFHSLYEQEGGDYVVQLAMTMEGLHVEAFEQAWQKVVDRHSILRTSFIWEGLEEPHQVVRRQVQARVEKIDLRHLSPAEQKAELARYLEADRRRSFEITAPPLMRWTLFRLSEGAYRFAWSFHHVLLDGWSIPIVLKDWFAAYLSLAEGKEAAYSPIQPFSHYIEWVLRQDLQAAEQFWREQLKGFYEPTPLAMGDSASGQAETAKGYAEREIRLPEDVTAQLQAFVRSHQLTLNTLVQGAWALVLSRYSGADDIVFGATGSGRPADLPGVEDMVGLFINTLPIRVSVDASKTVREWLHTMQKQQVELRQYEYTPLVDIQGWSDMPRNTALFESIFIFENYPLGESVQAEDHQLHLSDVETIEQTNYPLTVVCGPGRELILKIKFDQSRFTSERIGRVLQQMSLLLKSMAAKPEQRLAEVSMMSDSERQQVLFEWNDTSVAYPEQLCVHQAFEKQVEKSPDAVALVYKNVEWTYAELNQRANQLAHRLLAWGVQPDTLVGICLERSPEMIVAFLGVLKAGAAYVPIDPAHPQERIAYMIEDSQASVLLTQQSLQDRLPADSSQVICLDSGELANEPTANVTTSVSEHNLAYVIYTSGSTGLPKGVMIEHHSVMNLAHDLMQTFGIDATSRVLQFISFSFDVSVSEIVMSLLAGATLVIEDREALLPGPELIRVFQEKRITVVSMTSSALAALPEADLPDLQTIIVGGEPLSRELVARFANGRRLFNCYGPTETTVTATLKRCQDDGKNPPIGRPLANVTTYVLDAHGQPVPVGVPGELYIGGKGVARGYWNRPELTAERFIAHPFGREGERLYQTGDLVRYLDNGELEFLGRIDDQVKIRGYRIELGEIENALRQHPAVQNVVVIARQDRSEDKRLAAYLVAADSQQPSDEELVRYLKTTLPTYMIPAGYVWMEKIPLTVNGKVDRRALPAPDYERDTSAAQYVAPRSPVEEIVANIWAQVLAVERIGIHDDFFERGGHSLLATQAVSRLKEAFAVDVPLRMLFEHPSVAAISEKLAELLEAKSGVANVPILPVPRDQHLPLSFAQQRLWFLDRLIPDSALYNIPSAMRITGQLNIQAWERSLQMIIERHESLRTTFTDIDGEAVQVIHPALEWHLAHIDLRDLPDEERDAQVQRLEKAEATQPFHLRTGPLMRATLIQTGDEQFVFLLNMHHIVSDGWSMTIFMGELAAIYEALCKGDRPQLAELPLQYADFAAWQREWLQGEVLEQQLAYWKEKLDGAEPLLALPTDRPRPAVQTHHGALYTTTFSLELAEKLHALSRQEGATLFMTLLAAFQTLLYRYSGQDDIIVGSPVAGRNRQETEGLIGFFINTLAMRTDMSGAPTFRELLARVRETALAAYTHQDLPFEKLIDELELERSLSYSPLFQVMFALQNFQMQTHEFEDIEIAPFESKNDAVMSKYDISLTMAETPTGLLATFDYNTDLFDHSTIVRMVNHFQRLLEGVADQPDQSITTLPLLDAEERKQLVLAWNDTAVDYSYEETVHELVAKMARKLPEQTAVVSAEGSLTYAELERRANQLANYLRQQGVTAETPVGICVERSMEMIVGQLGILKAGGAFVPMDPSYPQERLAFMMEDTQMPIVLTQERLLATLPTADAAFICLDLDWELIAEESTEAPEITTTTNELAYVIYTSGSTGKPKGVEIEHRALLNLIYWHQRAYKVTPADRASQIAGTAFDAAVWEIWPYLTAGATLCLPQEEIRLVPEKLRDWLVEEGITISFLPTPLAESLLTVEWPSHVSLRYMLTGGDKLHQYPAEHVPFTLVNQYGPTENAVVATAGIVPVQAGQLTPPSIGRPIDNVQVYILDENRQPVPMGVAGELYIAGSSLARGYHKRPDLTQERFVENPFSPVRGEKMYRTGDLVRYLPDGNIEFIGRSDDQVSIRGFRVELGEIETALYTHPAVKEAIVLAREDMPGVKRLAAYIVPAKGAAYEAGELRSYLKEKLPEYMVPAAFVMLEPLPLTPNGKVDRRALPVPDYTADGEYVAPETFVERVLAEIWKDVLGVEEVGIHDNFFELGGDSILSIQIVARAAQSGIRLTPKLLFENQSIAELAQAIGESVSICAEQGPVTGNVPLLPIQHWFFEQKLANRNHWNQSVLLTVAPIDPDILRQAFYHLLGHHDALRLRFYHEDGQWKQWGAEWSDIVPFSAVELADLHAEQQVKRIEEICNEAQASLHLADGPLLRAVYFDLGREQEGRLLIVIHHLAVDGVSWRIITEDLNKLCNQLLQGKQVQLPPKTTSYKYWAEKLAEYAHSDSIREEAAYWLNSLDAEVNALPKDYENGQNRELSAKTVSVALSKEETKALLQELPAVYQTQINDVLLTALAEAIFVWTGNQTTLVHLEGHGREDLFDDVDLSRTVGWFTTMYTILLDTRGTTSLKAALQATKERLRSIPNKGIGYGILRYLNQEMAEKFKALPKAEISFNYLGQLDQAIRDTDSLFGYASEARGDNFNRNSDRQHLLDFGCSVVGGQLVVTIAFSEEMYRFETMEALADYYVTALRQLLELAENEKAAGPATTAASDLSEFGWDDEEIADLLDLIQEK</sequence>
<keyword evidence="3" id="KW-0596">Phosphopantetheine</keyword>
<dbReference type="SUPFAM" id="SSF47336">
    <property type="entry name" value="ACP-like"/>
    <property type="match status" value="6"/>
</dbReference>
<dbReference type="GO" id="GO:0005829">
    <property type="term" value="C:cytosol"/>
    <property type="evidence" value="ECO:0007669"/>
    <property type="project" value="TreeGrafter"/>
</dbReference>
<dbReference type="Pfam" id="PF00668">
    <property type="entry name" value="Condensation"/>
    <property type="match status" value="9"/>
</dbReference>
<dbReference type="GO" id="GO:0008610">
    <property type="term" value="P:lipid biosynthetic process"/>
    <property type="evidence" value="ECO:0007669"/>
    <property type="project" value="UniProtKB-ARBA"/>
</dbReference>
<keyword evidence="13" id="KW-1185">Reference proteome</keyword>
<dbReference type="FunFam" id="3.30.559.10:FF:000016">
    <property type="entry name" value="Nonribosomal peptide synthase Pes1"/>
    <property type="match status" value="1"/>
</dbReference>
<dbReference type="FunFam" id="3.30.559.30:FF:000001">
    <property type="entry name" value="Non-ribosomal peptide synthetase"/>
    <property type="match status" value="2"/>
</dbReference>
<keyword evidence="9" id="KW-0511">Multifunctional enzyme</keyword>
<evidence type="ECO:0000256" key="6">
    <source>
        <dbReference type="ARBA" id="ARBA00022737"/>
    </source>
</evidence>
<dbReference type="InterPro" id="IPR045851">
    <property type="entry name" value="AMP-bd_C_sf"/>
</dbReference>
<dbReference type="FunFam" id="3.30.559.10:FF:000012">
    <property type="entry name" value="Non-ribosomal peptide synthetase"/>
    <property type="match status" value="3"/>
</dbReference>
<dbReference type="Pfam" id="PF00550">
    <property type="entry name" value="PP-binding"/>
    <property type="match status" value="6"/>
</dbReference>
<comment type="caution">
    <text evidence="12">The sequence shown here is derived from an EMBL/GenBank/DDBJ whole genome shotgun (WGS) entry which is preliminary data.</text>
</comment>
<dbReference type="Gene3D" id="3.30.559.30">
    <property type="entry name" value="Nonribosomal peptide synthetase, condensation domain"/>
    <property type="match status" value="9"/>
</dbReference>
<dbReference type="Proteomes" id="UP000268829">
    <property type="component" value="Unassembled WGS sequence"/>
</dbReference>
<comment type="similarity">
    <text evidence="2">Belongs to the ATP-dependent AMP-binding enzyme family.</text>
</comment>
<reference evidence="12 13" key="1">
    <citation type="submission" date="2018-10" db="EMBL/GenBank/DDBJ databases">
        <title>Phylogenomics of Brevibacillus.</title>
        <authorList>
            <person name="Dunlap C."/>
        </authorList>
    </citation>
    <scope>NUCLEOTIDE SEQUENCE [LARGE SCALE GENOMIC DNA]</scope>
    <source>
        <strain evidence="12 13">DSM 100115</strain>
    </source>
</reference>
<dbReference type="Gene3D" id="3.30.300.30">
    <property type="match status" value="6"/>
</dbReference>
<dbReference type="InterPro" id="IPR020845">
    <property type="entry name" value="AMP-binding_CS"/>
</dbReference>
<dbReference type="InterPro" id="IPR023213">
    <property type="entry name" value="CAT-like_dom_sf"/>
</dbReference>
<keyword evidence="6" id="KW-0677">Repeat</keyword>
<dbReference type="InterPro" id="IPR025110">
    <property type="entry name" value="AMP-bd_C"/>
</dbReference>
<dbReference type="InterPro" id="IPR036736">
    <property type="entry name" value="ACP-like_sf"/>
</dbReference>
<proteinExistence type="inferred from homology"/>
<dbReference type="PANTHER" id="PTHR45527:SF1">
    <property type="entry name" value="FATTY ACID SYNTHASE"/>
    <property type="match status" value="1"/>
</dbReference>
<dbReference type="CDD" id="cd19543">
    <property type="entry name" value="DCL_NRPS"/>
    <property type="match status" value="3"/>
</dbReference>
<dbReference type="SUPFAM" id="SSF52777">
    <property type="entry name" value="CoA-dependent acyltransferases"/>
    <property type="match status" value="18"/>
</dbReference>
<feature type="domain" description="Carrier" evidence="11">
    <location>
        <begin position="7183"/>
        <end position="7257"/>
    </location>
</feature>
<dbReference type="FunFam" id="1.10.1200.10:FF:000005">
    <property type="entry name" value="Nonribosomal peptide synthetase 1"/>
    <property type="match status" value="6"/>
</dbReference>
<dbReference type="GO" id="GO:0017000">
    <property type="term" value="P:antibiotic biosynthetic process"/>
    <property type="evidence" value="ECO:0007669"/>
    <property type="project" value="UniProtKB-KW"/>
</dbReference>
<dbReference type="Gene3D" id="3.30.559.10">
    <property type="entry name" value="Chloramphenicol acetyltransferase-like domain"/>
    <property type="match status" value="9"/>
</dbReference>
<dbReference type="FunFam" id="2.30.38.10:FF:000001">
    <property type="entry name" value="Non-ribosomal peptide synthetase PvdI"/>
    <property type="match status" value="6"/>
</dbReference>
<gene>
    <name evidence="12" type="ORF">EDM57_05495</name>
</gene>
<dbReference type="CDD" id="cd12117">
    <property type="entry name" value="A_NRPS_Srf_like"/>
    <property type="match status" value="2"/>
</dbReference>
<evidence type="ECO:0000313" key="12">
    <source>
        <dbReference type="EMBL" id="RNB58932.1"/>
    </source>
</evidence>
<name>A0A3M8B6M6_9BACL</name>
<dbReference type="GO" id="GO:0044550">
    <property type="term" value="P:secondary metabolite biosynthetic process"/>
    <property type="evidence" value="ECO:0007669"/>
    <property type="project" value="UniProtKB-ARBA"/>
</dbReference>
<comment type="cofactor">
    <cofactor evidence="1">
        <name>pantetheine 4'-phosphate</name>
        <dbReference type="ChEBI" id="CHEBI:47942"/>
    </cofactor>
</comment>
<dbReference type="PROSITE" id="PS00455">
    <property type="entry name" value="AMP_BINDING"/>
    <property type="match status" value="6"/>
</dbReference>
<dbReference type="CDD" id="cd17652">
    <property type="entry name" value="A_NRPS_CmdD_like"/>
    <property type="match status" value="2"/>
</dbReference>
<dbReference type="InterPro" id="IPR001242">
    <property type="entry name" value="Condensation_dom"/>
</dbReference>
<dbReference type="PANTHER" id="PTHR45527">
    <property type="entry name" value="NONRIBOSOMAL PEPTIDE SYNTHETASE"/>
    <property type="match status" value="1"/>
</dbReference>
<dbReference type="CDD" id="cd19531">
    <property type="entry name" value="LCL_NRPS-like"/>
    <property type="match status" value="3"/>
</dbReference>
<dbReference type="PROSITE" id="PS50075">
    <property type="entry name" value="CARRIER"/>
    <property type="match status" value="6"/>
</dbReference>
<dbReference type="Pfam" id="PF13193">
    <property type="entry name" value="AMP-binding_C"/>
    <property type="match status" value="6"/>
</dbReference>
<evidence type="ECO:0000256" key="10">
    <source>
        <dbReference type="ARBA" id="ARBA00063614"/>
    </source>
</evidence>
<evidence type="ECO:0000256" key="7">
    <source>
        <dbReference type="ARBA" id="ARBA00023194"/>
    </source>
</evidence>
<evidence type="ECO:0000313" key="13">
    <source>
        <dbReference type="Proteomes" id="UP000268829"/>
    </source>
</evidence>
<evidence type="ECO:0000256" key="4">
    <source>
        <dbReference type="ARBA" id="ARBA00022553"/>
    </source>
</evidence>
<organism evidence="12 13">
    <name type="scientific">Brevibacillus gelatini</name>
    <dbReference type="NCBI Taxonomy" id="1655277"/>
    <lineage>
        <taxon>Bacteria</taxon>
        <taxon>Bacillati</taxon>
        <taxon>Bacillota</taxon>
        <taxon>Bacilli</taxon>
        <taxon>Bacillales</taxon>
        <taxon>Paenibacillaceae</taxon>
        <taxon>Brevibacillus</taxon>
    </lineage>
</organism>
<dbReference type="InterPro" id="IPR020806">
    <property type="entry name" value="PKS_PP-bd"/>
</dbReference>
<keyword evidence="4" id="KW-0597">Phosphoprotein</keyword>
<evidence type="ECO:0000256" key="2">
    <source>
        <dbReference type="ARBA" id="ARBA00006432"/>
    </source>
</evidence>
<dbReference type="GO" id="GO:0031177">
    <property type="term" value="F:phosphopantetheine binding"/>
    <property type="evidence" value="ECO:0007669"/>
    <property type="project" value="InterPro"/>
</dbReference>
<dbReference type="FunFam" id="3.40.50.980:FF:000001">
    <property type="entry name" value="Non-ribosomal peptide synthetase"/>
    <property type="match status" value="6"/>
</dbReference>
<feature type="domain" description="Carrier" evidence="11">
    <location>
        <begin position="970"/>
        <end position="1045"/>
    </location>
</feature>
<dbReference type="SMART" id="SM00823">
    <property type="entry name" value="PKS_PP"/>
    <property type="match status" value="6"/>
</dbReference>
<evidence type="ECO:0000256" key="1">
    <source>
        <dbReference type="ARBA" id="ARBA00001957"/>
    </source>
</evidence>
<dbReference type="Gene3D" id="1.10.1200.10">
    <property type="entry name" value="ACP-like"/>
    <property type="match status" value="6"/>
</dbReference>
<feature type="domain" description="Carrier" evidence="11">
    <location>
        <begin position="3546"/>
        <end position="3621"/>
    </location>
</feature>
<dbReference type="GO" id="GO:0043041">
    <property type="term" value="P:amino acid activation for nonribosomal peptide biosynthetic process"/>
    <property type="evidence" value="ECO:0007669"/>
    <property type="project" value="TreeGrafter"/>
</dbReference>
<evidence type="ECO:0000256" key="5">
    <source>
        <dbReference type="ARBA" id="ARBA00022598"/>
    </source>
</evidence>
<dbReference type="NCBIfam" id="TIGR01733">
    <property type="entry name" value="AA-adenyl-dom"/>
    <property type="match status" value="6"/>
</dbReference>
<evidence type="ECO:0000256" key="3">
    <source>
        <dbReference type="ARBA" id="ARBA00022450"/>
    </source>
</evidence>
<dbReference type="CDD" id="cd19534">
    <property type="entry name" value="E_NRPS"/>
    <property type="match status" value="3"/>
</dbReference>
<dbReference type="NCBIfam" id="NF004282">
    <property type="entry name" value="PRK05691.1"/>
    <property type="match status" value="6"/>
</dbReference>
<feature type="domain" description="Carrier" evidence="11">
    <location>
        <begin position="4606"/>
        <end position="4680"/>
    </location>
</feature>
<dbReference type="GO" id="GO:0016853">
    <property type="term" value="F:isomerase activity"/>
    <property type="evidence" value="ECO:0007669"/>
    <property type="project" value="UniProtKB-KW"/>
</dbReference>
<dbReference type="Gene3D" id="2.30.38.10">
    <property type="entry name" value="Luciferase, Domain 3"/>
    <property type="match status" value="6"/>
</dbReference>
<dbReference type="OrthoDB" id="9765680at2"/>
<dbReference type="InterPro" id="IPR010071">
    <property type="entry name" value="AA_adenyl_dom"/>
</dbReference>
<dbReference type="NCBIfam" id="TIGR01720">
    <property type="entry name" value="NRPS-para261"/>
    <property type="match status" value="3"/>
</dbReference>
<feature type="domain" description="Carrier" evidence="11">
    <location>
        <begin position="2033"/>
        <end position="2107"/>
    </location>
</feature>
<keyword evidence="7" id="KW-0045">Antibiotic biosynthesis</keyword>
<dbReference type="SUPFAM" id="SSF56801">
    <property type="entry name" value="Acetyl-CoA synthetase-like"/>
    <property type="match status" value="6"/>
</dbReference>
<accession>A0A3M8B6M6</accession>
<feature type="domain" description="Carrier" evidence="11">
    <location>
        <begin position="6125"/>
        <end position="6200"/>
    </location>
</feature>
<evidence type="ECO:0000256" key="8">
    <source>
        <dbReference type="ARBA" id="ARBA00023235"/>
    </source>
</evidence>
<dbReference type="RefSeq" id="WP_122903768.1">
    <property type="nucleotide sequence ID" value="NZ_RHHS01000015.1"/>
</dbReference>
<dbReference type="InterPro" id="IPR009081">
    <property type="entry name" value="PP-bd_ACP"/>
</dbReference>
<dbReference type="EMBL" id="RHHS01000015">
    <property type="protein sequence ID" value="RNB58932.1"/>
    <property type="molecule type" value="Genomic_DNA"/>
</dbReference>
<evidence type="ECO:0000259" key="11">
    <source>
        <dbReference type="PROSITE" id="PS50075"/>
    </source>
</evidence>
<protein>
    <submittedName>
        <fullName evidence="12">Amino acid adenylation domain-containing protein</fullName>
    </submittedName>
</protein>
<dbReference type="InterPro" id="IPR006162">
    <property type="entry name" value="Ppantetheine_attach_site"/>
</dbReference>
<dbReference type="Gene3D" id="3.40.50.980">
    <property type="match status" value="12"/>
</dbReference>
<dbReference type="NCBIfam" id="NF003417">
    <property type="entry name" value="PRK04813.1"/>
    <property type="match status" value="6"/>
</dbReference>
<dbReference type="CDD" id="cd17651">
    <property type="entry name" value="A_NRPS_VisG_like"/>
    <property type="match status" value="2"/>
</dbReference>
<comment type="subunit">
    <text evidence="10">Large multienzyme complex composed of 4 subunits; LgrA, LgrB, LgrC and LgrD.</text>
</comment>
<dbReference type="FunFam" id="3.30.300.30:FF:000010">
    <property type="entry name" value="Enterobactin synthetase component F"/>
    <property type="match status" value="6"/>
</dbReference>
<keyword evidence="8" id="KW-0413">Isomerase</keyword>
<dbReference type="Pfam" id="PF00501">
    <property type="entry name" value="AMP-binding"/>
    <property type="match status" value="6"/>
</dbReference>
<keyword evidence="5" id="KW-0436">Ligase</keyword>
<dbReference type="GO" id="GO:0016874">
    <property type="term" value="F:ligase activity"/>
    <property type="evidence" value="ECO:0007669"/>
    <property type="project" value="UniProtKB-KW"/>
</dbReference>